<dbReference type="InterPro" id="IPR052469">
    <property type="entry name" value="MEIOB"/>
</dbReference>
<name>R7T5N4_CAPTE</name>
<reference evidence="8" key="1">
    <citation type="submission" date="2012-12" db="EMBL/GenBank/DDBJ databases">
        <authorList>
            <person name="Hellsten U."/>
            <person name="Grimwood J."/>
            <person name="Chapman J.A."/>
            <person name="Shapiro H."/>
            <person name="Aerts A."/>
            <person name="Otillar R.P."/>
            <person name="Terry A.Y."/>
            <person name="Boore J.L."/>
            <person name="Simakov O."/>
            <person name="Marletaz F."/>
            <person name="Cho S.-J."/>
            <person name="Edsinger-Gonzales E."/>
            <person name="Havlak P."/>
            <person name="Kuo D.-H."/>
            <person name="Larsson T."/>
            <person name="Lv J."/>
            <person name="Arendt D."/>
            <person name="Savage R."/>
            <person name="Osoegawa K."/>
            <person name="de Jong P."/>
            <person name="Lindberg D.R."/>
            <person name="Seaver E.C."/>
            <person name="Weisblat D.A."/>
            <person name="Putnam N.H."/>
            <person name="Grigoriev I.V."/>
            <person name="Rokhsar D.S."/>
        </authorList>
    </citation>
    <scope>NUCLEOTIDE SEQUENCE</scope>
    <source>
        <strain evidence="8">I ESC-2004</strain>
    </source>
</reference>
<feature type="domain" description="MEIOB-like N-terminal" evidence="5">
    <location>
        <begin position="1"/>
        <end position="100"/>
    </location>
</feature>
<dbReference type="HOGENOM" id="CLU_042457_1_0_1"/>
<dbReference type="Pfam" id="PF16900">
    <property type="entry name" value="REPA_OB_2"/>
    <property type="match status" value="1"/>
</dbReference>
<evidence type="ECO:0000313" key="6">
    <source>
        <dbReference type="EMBL" id="ELT88585.1"/>
    </source>
</evidence>
<keyword evidence="2" id="KW-0469">Meiosis</keyword>
<dbReference type="EMBL" id="KB311801">
    <property type="protein sequence ID" value="ELT88585.1"/>
    <property type="molecule type" value="Genomic_DNA"/>
</dbReference>
<dbReference type="InterPro" id="IPR031657">
    <property type="entry name" value="REPA_OB_2"/>
</dbReference>
<evidence type="ECO:0000259" key="4">
    <source>
        <dbReference type="Pfam" id="PF16900"/>
    </source>
</evidence>
<dbReference type="SUPFAM" id="SSF50249">
    <property type="entry name" value="Nucleic acid-binding proteins"/>
    <property type="match status" value="1"/>
</dbReference>
<evidence type="ECO:0000313" key="8">
    <source>
        <dbReference type="Proteomes" id="UP000014760"/>
    </source>
</evidence>
<dbReference type="InterPro" id="IPR056880">
    <property type="entry name" value="OB_MEIOB_N"/>
</dbReference>
<keyword evidence="8" id="KW-1185">Reference proteome</keyword>
<reference evidence="7" key="3">
    <citation type="submission" date="2015-06" db="UniProtKB">
        <authorList>
            <consortium name="EnsemblMetazoa"/>
        </authorList>
    </citation>
    <scope>IDENTIFICATION</scope>
</reference>
<dbReference type="Pfam" id="PF24903">
    <property type="entry name" value="OB_MEIOB_N"/>
    <property type="match status" value="1"/>
</dbReference>
<dbReference type="PANTHER" id="PTHR21166:SF2">
    <property type="entry name" value="CELL DIVISION CONTROL PROTEIN 24 OB DOMAIN-CONTAINING PROTEIN-RELATED"/>
    <property type="match status" value="1"/>
</dbReference>
<dbReference type="FunCoup" id="R7T5N4">
    <property type="interactions" value="3"/>
</dbReference>
<evidence type="ECO:0000313" key="7">
    <source>
        <dbReference type="EnsemblMetazoa" id="CapteP89352"/>
    </source>
</evidence>
<feature type="domain" description="Replication protein A OB" evidence="4">
    <location>
        <begin position="125"/>
        <end position="208"/>
    </location>
</feature>
<reference evidence="6 8" key="2">
    <citation type="journal article" date="2013" name="Nature">
        <title>Insights into bilaterian evolution from three spiralian genomes.</title>
        <authorList>
            <person name="Simakov O."/>
            <person name="Marletaz F."/>
            <person name="Cho S.J."/>
            <person name="Edsinger-Gonzales E."/>
            <person name="Havlak P."/>
            <person name="Hellsten U."/>
            <person name="Kuo D.H."/>
            <person name="Larsson T."/>
            <person name="Lv J."/>
            <person name="Arendt D."/>
            <person name="Savage R."/>
            <person name="Osoegawa K."/>
            <person name="de Jong P."/>
            <person name="Grimwood J."/>
            <person name="Chapman J.A."/>
            <person name="Shapiro H."/>
            <person name="Aerts A."/>
            <person name="Otillar R.P."/>
            <person name="Terry A.Y."/>
            <person name="Boore J.L."/>
            <person name="Grigoriev I.V."/>
            <person name="Lindberg D.R."/>
            <person name="Seaver E.C."/>
            <person name="Weisblat D.A."/>
            <person name="Putnam N.H."/>
            <person name="Rokhsar D.S."/>
        </authorList>
    </citation>
    <scope>NUCLEOTIDE SEQUENCE</scope>
    <source>
        <strain evidence="6 8">I ESC-2004</strain>
    </source>
</reference>
<dbReference type="AlphaFoldDB" id="R7T5N4"/>
<dbReference type="OMA" id="IYLKFVV"/>
<evidence type="ECO:0000256" key="3">
    <source>
        <dbReference type="ARBA" id="ARBA00038329"/>
    </source>
</evidence>
<organism evidence="6">
    <name type="scientific">Capitella teleta</name>
    <name type="common">Polychaete worm</name>
    <dbReference type="NCBI Taxonomy" id="283909"/>
    <lineage>
        <taxon>Eukaryota</taxon>
        <taxon>Metazoa</taxon>
        <taxon>Spiralia</taxon>
        <taxon>Lophotrochozoa</taxon>
        <taxon>Annelida</taxon>
        <taxon>Polychaeta</taxon>
        <taxon>Sedentaria</taxon>
        <taxon>Scolecida</taxon>
        <taxon>Capitellidae</taxon>
        <taxon>Capitella</taxon>
    </lineage>
</organism>
<dbReference type="Proteomes" id="UP000014760">
    <property type="component" value="Unassembled WGS sequence"/>
</dbReference>
<dbReference type="InterPro" id="IPR012340">
    <property type="entry name" value="NA-bd_OB-fold"/>
</dbReference>
<accession>R7T5N4</accession>
<dbReference type="GO" id="GO:0008310">
    <property type="term" value="F:single-stranded DNA 3'-5' DNA exonuclease activity"/>
    <property type="evidence" value="ECO:0007669"/>
    <property type="project" value="TreeGrafter"/>
</dbReference>
<dbReference type="OrthoDB" id="9937820at2759"/>
<protein>
    <submittedName>
        <fullName evidence="6 7">Uncharacterized protein</fullName>
    </submittedName>
</protein>
<dbReference type="PANTHER" id="PTHR21166">
    <property type="entry name" value="CELL DIVISION CONTROL PROTEIN 24 OB DOMAIN-CONTAINING PROTEIN-RELATED"/>
    <property type="match status" value="1"/>
</dbReference>
<evidence type="ECO:0000256" key="1">
    <source>
        <dbReference type="ARBA" id="ARBA00023125"/>
    </source>
</evidence>
<evidence type="ECO:0000256" key="2">
    <source>
        <dbReference type="ARBA" id="ARBA00023254"/>
    </source>
</evidence>
<dbReference type="EnsemblMetazoa" id="CapteT89352">
    <property type="protein sequence ID" value="CapteP89352"/>
    <property type="gene ID" value="CapteG89352"/>
</dbReference>
<dbReference type="GO" id="GO:0003697">
    <property type="term" value="F:single-stranded DNA binding"/>
    <property type="evidence" value="ECO:0007669"/>
    <property type="project" value="TreeGrafter"/>
</dbReference>
<evidence type="ECO:0000259" key="5">
    <source>
        <dbReference type="Pfam" id="PF24903"/>
    </source>
</evidence>
<gene>
    <name evidence="6" type="ORF">CAPTEDRAFT_89352</name>
</gene>
<dbReference type="Gene3D" id="2.40.50.140">
    <property type="entry name" value="Nucleic acid-binding proteins"/>
    <property type="match status" value="2"/>
</dbReference>
<feature type="non-terminal residue" evidence="6">
    <location>
        <position position="1"/>
    </location>
</feature>
<sequence>SERHLLSFTFRDSPVDFINVTCWGGEMYIQETSDMFHIGDIVEMSNFNVQSKPNDGSDERFRPWTSSLYQISLSENKSILRLYAGWDGHQYNSLVHIPVKASNDFLYVQDVLNDVNHVQPSDNLISLLVAVQQVLKDVTTRAGKQMKRCEVLLFDETAFKLPLVLWDQEMSQLAQSWTPKETVLFIADVRVSFNDYKKCVVASASSKTVITVNPETREAHALYQYAQTADVPLEYSSDFQENQAMDRIITNVFTTRDMKNMTSSGHVDGGWTYGIVFAFVSALDIDTQNPQLACFNKVETSTGCCLNQDCPQGSTMNLDASSTSNACSFDLRIHLSDQYGTLSPCHVYGPIAEEMLGLKVADYLNLCEDQKTELKWNFLLERCKVYLKVSLPDAIRPRISYRVMNCTLADPLEYVNYL</sequence>
<keyword evidence="1" id="KW-0238">DNA-binding</keyword>
<dbReference type="EMBL" id="AMQN01003445">
    <property type="status" value="NOT_ANNOTATED_CDS"/>
    <property type="molecule type" value="Genomic_DNA"/>
</dbReference>
<dbReference type="GO" id="GO:0000712">
    <property type="term" value="P:resolution of meiotic recombination intermediates"/>
    <property type="evidence" value="ECO:0007669"/>
    <property type="project" value="TreeGrafter"/>
</dbReference>
<comment type="similarity">
    <text evidence="3">Belongs to the MEIOB family.</text>
</comment>
<dbReference type="STRING" id="283909.R7T5N4"/>
<proteinExistence type="inferred from homology"/>